<keyword evidence="1" id="KW-0175">Coiled coil</keyword>
<protein>
    <submittedName>
        <fullName evidence="2">Uncharacterized protein</fullName>
    </submittedName>
</protein>
<organism evidence="2 3">
    <name type="scientific">Autumnicola patrickiae</name>
    <dbReference type="NCBI Taxonomy" id="3075591"/>
    <lineage>
        <taxon>Bacteria</taxon>
        <taxon>Pseudomonadati</taxon>
        <taxon>Bacteroidota</taxon>
        <taxon>Flavobacteriia</taxon>
        <taxon>Flavobacteriales</taxon>
        <taxon>Flavobacteriaceae</taxon>
        <taxon>Autumnicola</taxon>
    </lineage>
</organism>
<dbReference type="Proteomes" id="UP001261624">
    <property type="component" value="Unassembled WGS sequence"/>
</dbReference>
<gene>
    <name evidence="2" type="ORF">RM549_03035</name>
</gene>
<name>A0ABU3DYG3_9FLAO</name>
<accession>A0ABU3DYG3</accession>
<feature type="coiled-coil region" evidence="1">
    <location>
        <begin position="32"/>
        <end position="59"/>
    </location>
</feature>
<dbReference type="EMBL" id="JAVRHM010000002">
    <property type="protein sequence ID" value="MDT0688740.1"/>
    <property type="molecule type" value="Genomic_DNA"/>
</dbReference>
<sequence>MATIYDDIRNEFSEKLSEEKYSSKINNQDLDIEILDLALETLIEQIRDIRRQNITEETNSKINTDANALINTIDRSSKSF</sequence>
<evidence type="ECO:0000313" key="3">
    <source>
        <dbReference type="Proteomes" id="UP001261624"/>
    </source>
</evidence>
<keyword evidence="3" id="KW-1185">Reference proteome</keyword>
<evidence type="ECO:0000313" key="2">
    <source>
        <dbReference type="EMBL" id="MDT0688740.1"/>
    </source>
</evidence>
<evidence type="ECO:0000256" key="1">
    <source>
        <dbReference type="SAM" id="Coils"/>
    </source>
</evidence>
<proteinExistence type="predicted"/>
<comment type="caution">
    <text evidence="2">The sequence shown here is derived from an EMBL/GenBank/DDBJ whole genome shotgun (WGS) entry which is preliminary data.</text>
</comment>
<dbReference type="RefSeq" id="WP_311680874.1">
    <property type="nucleotide sequence ID" value="NZ_JAVRHM010000002.1"/>
</dbReference>
<reference evidence="2 3" key="1">
    <citation type="submission" date="2023-09" db="EMBL/GenBank/DDBJ databases">
        <authorList>
            <person name="Rey-Velasco X."/>
        </authorList>
    </citation>
    <scope>NUCLEOTIDE SEQUENCE [LARGE SCALE GENOMIC DNA]</scope>
    <source>
        <strain evidence="2 3">F188</strain>
    </source>
</reference>